<keyword evidence="7" id="KW-1185">Reference proteome</keyword>
<dbReference type="InterPro" id="IPR033428">
    <property type="entry name" value="DUF5118"/>
</dbReference>
<dbReference type="GO" id="GO:0008237">
    <property type="term" value="F:metallopeptidase activity"/>
    <property type="evidence" value="ECO:0007669"/>
    <property type="project" value="InterPro"/>
</dbReference>
<dbReference type="AlphaFoldDB" id="A0A1W6LIH8"/>
<evidence type="ECO:0000256" key="2">
    <source>
        <dbReference type="SAM" id="SignalP"/>
    </source>
</evidence>
<name>A0A1W6LIH8_9BURK</name>
<dbReference type="KEGG" id="rgu:A4W93_24015"/>
<evidence type="ECO:0008006" key="8">
    <source>
        <dbReference type="Google" id="ProtNLM"/>
    </source>
</evidence>
<dbReference type="PANTHER" id="PTHR38478:SF1">
    <property type="entry name" value="ZINC DEPENDENT METALLOPROTEASE DOMAIN LIPOPROTEIN"/>
    <property type="match status" value="1"/>
</dbReference>
<feature type="chain" id="PRO_5011964108" description="Metallopeptidase" evidence="2">
    <location>
        <begin position="26"/>
        <end position="894"/>
    </location>
</feature>
<feature type="domain" description="DUF5118" evidence="5">
    <location>
        <begin position="72"/>
        <end position="118"/>
    </location>
</feature>
<evidence type="ECO:0000259" key="4">
    <source>
        <dbReference type="Pfam" id="PF17148"/>
    </source>
</evidence>
<dbReference type="PANTHER" id="PTHR38478">
    <property type="entry name" value="PEPTIDASE M1A AND M12B"/>
    <property type="match status" value="1"/>
</dbReference>
<feature type="domain" description="DUF5117" evidence="4">
    <location>
        <begin position="135"/>
        <end position="329"/>
    </location>
</feature>
<dbReference type="Proteomes" id="UP000193427">
    <property type="component" value="Chromosome"/>
</dbReference>
<dbReference type="Pfam" id="PF17162">
    <property type="entry name" value="DUF5118"/>
    <property type="match status" value="1"/>
</dbReference>
<feature type="signal peptide" evidence="2">
    <location>
        <begin position="1"/>
        <end position="25"/>
    </location>
</feature>
<protein>
    <recommendedName>
        <fullName evidence="8">Metallopeptidase</fullName>
    </recommendedName>
</protein>
<sequence length="894" mass="97774">MHLAVPRRFALLPLAALVLSGCATVAPPGAPAAAAPAAAPVAPRFATATPSLPQAPASGASAPTARPDPAAPRPFDDVVKGATRQAGFLSLWRKDEKLWLEVPVDLLDKPFLFSTNVSHSVGERGLYAAQMGTSWLASFRRIGATQLQLVALNTDFVATNPQMKLVVEQGFSNSLLASATIASAPHPERKSVLVDAAFLLADLPGYATRIDTAYRLPYTLDRGNSFFEKTRATDDLATVAVRLHYGMARMPAPPLVPVPTAVPPPTALPDPRSLFVGHVYSFTKLPEQPMVPRRADPRLGHFTDPYTDFSNDLRYNARVHHIARWRLEKADPAAELSPPKEPIVYWLDKNIPLRYRKSVEAGVLEWNKAFEKIGFRDAIVVRQQQDGDDFDTLDARHASIRWFVGRDAGMAVGPHQSDPRTGEIIDADIAMSDVFGRSARRVLVEDIGAAPVAHDHGHEAACDYAQEARAEMDFALDLLEARGDLAPDGPEAEALVQSVIKDTITHEVGHTLGLKHNFKASTVVTRSQLRDAAFTESHGLSGSVMDYNAYNLPLAGERPSTLNNTTLGPYDYWAIEYAYKPVAPADEAAELGRIAARSGTDPLLAYADDVEASNDGVDPLVNRFDLGDDPLAYYRRRLELSRELWQRVQARPQQPGDDLTRARRVLLSGFRQLQASTTLVGKYVGGMNTTRELPGTGTRPTYVPVDPAKQRDALRFLTQGIFSADSFRFQPRFLASLAPDYNEWERTGPVSIPGSVLSVQTIALDRLMSAGTATRVLELPLYVEPAKRKGIISLAEVYGTLQDAVWSELKTGREIDGLRRNLQREHLKRVQALLVRGGPLPPDALSLVRYRATELQASLRTAAARPGLSIESRAHLQDSLGLLTEALKASMTRT</sequence>
<dbReference type="InterPro" id="IPR034032">
    <property type="entry name" value="Zn_MMP-like_bac"/>
</dbReference>
<evidence type="ECO:0000313" key="6">
    <source>
        <dbReference type="EMBL" id="ARN24033.1"/>
    </source>
</evidence>
<dbReference type="STRING" id="946333.A4W93_24015"/>
<evidence type="ECO:0000259" key="3">
    <source>
        <dbReference type="Pfam" id="PF16313"/>
    </source>
</evidence>
<dbReference type="SUPFAM" id="SSF55486">
    <property type="entry name" value="Metalloproteases ('zincins'), catalytic domain"/>
    <property type="match status" value="1"/>
</dbReference>
<dbReference type="Pfam" id="PF17148">
    <property type="entry name" value="DUF5117"/>
    <property type="match status" value="1"/>
</dbReference>
<feature type="region of interest" description="Disordered" evidence="1">
    <location>
        <begin position="48"/>
        <end position="75"/>
    </location>
</feature>
<dbReference type="Gene3D" id="3.40.390.10">
    <property type="entry name" value="Collagenase (Catalytic Domain)"/>
    <property type="match status" value="1"/>
</dbReference>
<evidence type="ECO:0000256" key="1">
    <source>
        <dbReference type="SAM" id="MobiDB-lite"/>
    </source>
</evidence>
<proteinExistence type="predicted"/>
<reference evidence="6 7" key="1">
    <citation type="submission" date="2016-04" db="EMBL/GenBank/DDBJ databases">
        <title>Complete genome sequence of natural rubber-degrading, novel Gram-negative bacterium, Rhizobacter gummiphilus strain NS21.</title>
        <authorList>
            <person name="Tabata M."/>
            <person name="Kasai D."/>
            <person name="Fukuda M."/>
        </authorList>
    </citation>
    <scope>NUCLEOTIDE SEQUENCE [LARGE SCALE GENOMIC DNA]</scope>
    <source>
        <strain evidence="6 7">NS21</strain>
    </source>
</reference>
<evidence type="ECO:0000259" key="5">
    <source>
        <dbReference type="Pfam" id="PF17162"/>
    </source>
</evidence>
<dbReference type="PROSITE" id="PS51257">
    <property type="entry name" value="PROKAR_LIPOPROTEIN"/>
    <property type="match status" value="1"/>
</dbReference>
<dbReference type="EMBL" id="CP015118">
    <property type="protein sequence ID" value="ARN24033.1"/>
    <property type="molecule type" value="Genomic_DNA"/>
</dbReference>
<accession>A0A1W6LIH8</accession>
<keyword evidence="2" id="KW-0732">Signal</keyword>
<dbReference type="Pfam" id="PF16313">
    <property type="entry name" value="DUF4953"/>
    <property type="match status" value="1"/>
</dbReference>
<organism evidence="6 7">
    <name type="scientific">Piscinibacter gummiphilus</name>
    <dbReference type="NCBI Taxonomy" id="946333"/>
    <lineage>
        <taxon>Bacteria</taxon>
        <taxon>Pseudomonadati</taxon>
        <taxon>Pseudomonadota</taxon>
        <taxon>Betaproteobacteria</taxon>
        <taxon>Burkholderiales</taxon>
        <taxon>Sphaerotilaceae</taxon>
        <taxon>Piscinibacter</taxon>
    </lineage>
</organism>
<dbReference type="InterPro" id="IPR033413">
    <property type="entry name" value="DUF5117"/>
</dbReference>
<feature type="domain" description="EcxA zinc-binding" evidence="3">
    <location>
        <begin position="491"/>
        <end position="810"/>
    </location>
</feature>
<dbReference type="CDD" id="cd04276">
    <property type="entry name" value="ZnMc_MMP_like_2"/>
    <property type="match status" value="1"/>
</dbReference>
<dbReference type="InterPro" id="IPR032534">
    <property type="entry name" value="EcxA_zinc-bd"/>
</dbReference>
<gene>
    <name evidence="6" type="ORF">A4W93_24015</name>
</gene>
<evidence type="ECO:0000313" key="7">
    <source>
        <dbReference type="Proteomes" id="UP000193427"/>
    </source>
</evidence>
<dbReference type="InterPro" id="IPR024079">
    <property type="entry name" value="MetalloPept_cat_dom_sf"/>
</dbReference>